<evidence type="ECO:0000313" key="6">
    <source>
        <dbReference type="EMBL" id="CAF4166863.1"/>
    </source>
</evidence>
<dbReference type="Pfam" id="PF16900">
    <property type="entry name" value="REPA_OB_2"/>
    <property type="match status" value="1"/>
</dbReference>
<dbReference type="SUPFAM" id="SSF50249">
    <property type="entry name" value="Nucleic acid-binding proteins"/>
    <property type="match status" value="1"/>
</dbReference>
<comment type="caution">
    <text evidence="6">The sequence shown here is derived from an EMBL/GenBank/DDBJ whole genome shotgun (WGS) entry which is preliminary data.</text>
</comment>
<name>A0A819Z208_9BILA</name>
<gene>
    <name evidence="6" type="ORF">FNK824_LOCUS34481</name>
    <name evidence="5" type="ORF">OTI717_LOCUS34714</name>
    <name evidence="3" type="ORF">RFH988_LOCUS37547</name>
    <name evidence="4" type="ORF">SEV965_LOCUS37581</name>
</gene>
<evidence type="ECO:0000256" key="1">
    <source>
        <dbReference type="ARBA" id="ARBA00023125"/>
    </source>
</evidence>
<evidence type="ECO:0000313" key="7">
    <source>
        <dbReference type="Proteomes" id="UP000663874"/>
    </source>
</evidence>
<accession>A0A819Z208</accession>
<dbReference type="OrthoDB" id="295715at2759"/>
<feature type="non-terminal residue" evidence="6">
    <location>
        <position position="1"/>
    </location>
</feature>
<dbReference type="GO" id="GO:0003677">
    <property type="term" value="F:DNA binding"/>
    <property type="evidence" value="ECO:0007669"/>
    <property type="project" value="UniProtKB-KW"/>
</dbReference>
<dbReference type="EMBL" id="CAJOAX010012667">
    <property type="protein sequence ID" value="CAF4116398.1"/>
    <property type="molecule type" value="Genomic_DNA"/>
</dbReference>
<dbReference type="Gene3D" id="2.40.50.140">
    <property type="entry name" value="Nucleic acid-binding proteins"/>
    <property type="match status" value="1"/>
</dbReference>
<evidence type="ECO:0000313" key="3">
    <source>
        <dbReference type="EMBL" id="CAF1471137.1"/>
    </source>
</evidence>
<dbReference type="EMBL" id="CAJNOO010007598">
    <property type="protein sequence ID" value="CAF1471137.1"/>
    <property type="molecule type" value="Genomic_DNA"/>
</dbReference>
<dbReference type="Proteomes" id="UP000663889">
    <property type="component" value="Unassembled WGS sequence"/>
</dbReference>
<reference evidence="6" key="1">
    <citation type="submission" date="2021-02" db="EMBL/GenBank/DDBJ databases">
        <authorList>
            <person name="Nowell W R."/>
        </authorList>
    </citation>
    <scope>NUCLEOTIDE SEQUENCE</scope>
</reference>
<protein>
    <recommendedName>
        <fullName evidence="2">Replication protein A OB domain-containing protein</fullName>
    </recommendedName>
</protein>
<dbReference type="InterPro" id="IPR031657">
    <property type="entry name" value="REPA_OB_2"/>
</dbReference>
<proteinExistence type="predicted"/>
<evidence type="ECO:0000259" key="2">
    <source>
        <dbReference type="Pfam" id="PF16900"/>
    </source>
</evidence>
<feature type="domain" description="Replication protein A OB" evidence="2">
    <location>
        <begin position="10"/>
        <end position="91"/>
    </location>
</feature>
<dbReference type="Proteomes" id="UP000663874">
    <property type="component" value="Unassembled WGS sequence"/>
</dbReference>
<keyword evidence="1" id="KW-0238">DNA-binding</keyword>
<dbReference type="Proteomes" id="UP000663823">
    <property type="component" value="Unassembled WGS sequence"/>
</dbReference>
<evidence type="ECO:0000313" key="5">
    <source>
        <dbReference type="EMBL" id="CAF4116398.1"/>
    </source>
</evidence>
<dbReference type="InterPro" id="IPR012340">
    <property type="entry name" value="NA-bd_OB-fold"/>
</dbReference>
<evidence type="ECO:0000313" key="4">
    <source>
        <dbReference type="EMBL" id="CAF1531970.1"/>
    </source>
</evidence>
<dbReference type="EMBL" id="CAJOBE010013579">
    <property type="protein sequence ID" value="CAF4166863.1"/>
    <property type="molecule type" value="Genomic_DNA"/>
</dbReference>
<dbReference type="AlphaFoldDB" id="A0A819Z208"/>
<dbReference type="Proteomes" id="UP000663882">
    <property type="component" value="Unassembled WGS sequence"/>
</dbReference>
<dbReference type="EMBL" id="CAJNOU010007911">
    <property type="protein sequence ID" value="CAF1531970.1"/>
    <property type="molecule type" value="Genomic_DNA"/>
</dbReference>
<organism evidence="6 7">
    <name type="scientific">Rotaria sordida</name>
    <dbReference type="NCBI Taxonomy" id="392033"/>
    <lineage>
        <taxon>Eukaryota</taxon>
        <taxon>Metazoa</taxon>
        <taxon>Spiralia</taxon>
        <taxon>Gnathifera</taxon>
        <taxon>Rotifera</taxon>
        <taxon>Eurotatoria</taxon>
        <taxon>Bdelloidea</taxon>
        <taxon>Philodinida</taxon>
        <taxon>Philodinidae</taxon>
        <taxon>Rotaria</taxon>
    </lineage>
</organism>
<sequence length="91" mass="10395">MMKITKKELRDIPQSLHGSHVDVEGIVIMNRGLITSTSQYTGESLRGRSFKIKDETAAINITIWNEKADEVSEQVINKKVRIRNGKINHYN</sequence>